<dbReference type="InterPro" id="IPR009045">
    <property type="entry name" value="Zn_M74/Hedgehog-like"/>
</dbReference>
<proteinExistence type="predicted"/>
<gene>
    <name evidence="1" type="ORF">ACFP2T_47295</name>
</gene>
<dbReference type="RefSeq" id="WP_377434472.1">
    <property type="nucleotide sequence ID" value="NZ_JBHSPR010000112.1"/>
</dbReference>
<dbReference type="Proteomes" id="UP001596203">
    <property type="component" value="Unassembled WGS sequence"/>
</dbReference>
<dbReference type="Gene3D" id="3.30.1380.10">
    <property type="match status" value="1"/>
</dbReference>
<accession>A0ABW1KPK7</accession>
<keyword evidence="2" id="KW-1185">Reference proteome</keyword>
<organism evidence="1 2">
    <name type="scientific">Plantactinospora solaniradicis</name>
    <dbReference type="NCBI Taxonomy" id="1723736"/>
    <lineage>
        <taxon>Bacteria</taxon>
        <taxon>Bacillati</taxon>
        <taxon>Actinomycetota</taxon>
        <taxon>Actinomycetes</taxon>
        <taxon>Micromonosporales</taxon>
        <taxon>Micromonosporaceae</taxon>
        <taxon>Plantactinospora</taxon>
    </lineage>
</organism>
<sequence>MRRRPRSDRPVTRRSAKDLAVQQAGYAVVSSAGENVPQVRSATATAAKGTTDVVLAYKIESREYPNSVLTGSRYNDTWSVAVLGPSGQVLYTTHRTVQSQVDTPPIWKVEPFLGGITDQTRQELDVSALTASADAALTLVVTATDIGGPGFATKVDASLGALSPTLSVKAIRKDTVPQPAAGRSDRFSIPRPGEANTFQRTVDIDYSHAANVAGTRVRVDLVNGTNGTLQTVVNVPITDPVVTAVDADTLRVRVTFGGGTLSGIAGVPPPTDIIRYRATLTGLRTDGVTSTSSPLLSADFLALWQMPDGFDRYSTRDAGGDGWASRATWNWLSGNRALVTRINDISGEHGRELGHATHLTGRDIDLYHVYNFPNNPQFNGTVNFYRLAGDTRAALAGNAESLARVAAWATQSRTRFDALIANADTERIYYAIGRAMPGSNGAPALARGWARALLENGIYTTAAGQVVNLGIGAWANAGHATMRYNEVHDNHFHLTLAA</sequence>
<comment type="caution">
    <text evidence="1">The sequence shown here is derived from an EMBL/GenBank/DDBJ whole genome shotgun (WGS) entry which is preliminary data.</text>
</comment>
<reference evidence="2" key="1">
    <citation type="journal article" date="2019" name="Int. J. Syst. Evol. Microbiol.">
        <title>The Global Catalogue of Microorganisms (GCM) 10K type strain sequencing project: providing services to taxonomists for standard genome sequencing and annotation.</title>
        <authorList>
            <consortium name="The Broad Institute Genomics Platform"/>
            <consortium name="The Broad Institute Genome Sequencing Center for Infectious Disease"/>
            <person name="Wu L."/>
            <person name="Ma J."/>
        </authorList>
    </citation>
    <scope>NUCLEOTIDE SEQUENCE [LARGE SCALE GENOMIC DNA]</scope>
    <source>
        <strain evidence="2">ZS-35-S2</strain>
    </source>
</reference>
<name>A0ABW1KPK7_9ACTN</name>
<evidence type="ECO:0000313" key="1">
    <source>
        <dbReference type="EMBL" id="MFC6023747.1"/>
    </source>
</evidence>
<evidence type="ECO:0000313" key="2">
    <source>
        <dbReference type="Proteomes" id="UP001596203"/>
    </source>
</evidence>
<protein>
    <submittedName>
        <fullName evidence="1">Uncharacterized protein</fullName>
    </submittedName>
</protein>
<dbReference type="EMBL" id="JBHSPR010000112">
    <property type="protein sequence ID" value="MFC6023747.1"/>
    <property type="molecule type" value="Genomic_DNA"/>
</dbReference>